<dbReference type="InterPro" id="IPR010385">
    <property type="entry name" value="DUF982"/>
</dbReference>
<gene>
    <name evidence="1" type="ORF">C5748_05480</name>
</gene>
<comment type="caution">
    <text evidence="1">The sequence shown here is derived from an EMBL/GenBank/DDBJ whole genome shotgun (WGS) entry which is preliminary data.</text>
</comment>
<reference evidence="1 2" key="1">
    <citation type="submission" date="2018-02" db="EMBL/GenBank/DDBJ databases">
        <title>The draft genome of Phyllobacterium sp. 1N-3.</title>
        <authorList>
            <person name="Liu L."/>
            <person name="Li L."/>
            <person name="Zhang X."/>
            <person name="Wang T."/>
            <person name="Liang L."/>
        </authorList>
    </citation>
    <scope>NUCLEOTIDE SEQUENCE [LARGE SCALE GENOMIC DNA]</scope>
    <source>
        <strain evidence="1 2">1N-3</strain>
    </source>
</reference>
<organism evidence="1 2">
    <name type="scientific">Phyllobacterium phragmitis</name>
    <dbReference type="NCBI Taxonomy" id="2670329"/>
    <lineage>
        <taxon>Bacteria</taxon>
        <taxon>Pseudomonadati</taxon>
        <taxon>Pseudomonadota</taxon>
        <taxon>Alphaproteobacteria</taxon>
        <taxon>Hyphomicrobiales</taxon>
        <taxon>Phyllobacteriaceae</taxon>
        <taxon>Phyllobacterium</taxon>
    </lineage>
</organism>
<dbReference type="AlphaFoldDB" id="A0A2S9IWC9"/>
<dbReference type="EMBL" id="PVBR01000003">
    <property type="protein sequence ID" value="PRD44834.1"/>
    <property type="molecule type" value="Genomic_DNA"/>
</dbReference>
<name>A0A2S9IWC9_9HYPH</name>
<evidence type="ECO:0000313" key="2">
    <source>
        <dbReference type="Proteomes" id="UP000239434"/>
    </source>
</evidence>
<protein>
    <recommendedName>
        <fullName evidence="3">DUF982 domain-containing protein</fullName>
    </recommendedName>
</protein>
<sequence length="94" mass="10485">MKWNNPIAIHVSDLYYSITSTRDAESFILGHWFLFKNETLNATVMACLLSWDGNVELAERARHHFVEAARSAGILICDGGQTHHAAITMQKVAA</sequence>
<evidence type="ECO:0008006" key="3">
    <source>
        <dbReference type="Google" id="ProtNLM"/>
    </source>
</evidence>
<dbReference type="RefSeq" id="WP_105740915.1">
    <property type="nucleotide sequence ID" value="NZ_PVBR01000003.1"/>
</dbReference>
<dbReference type="Proteomes" id="UP000239434">
    <property type="component" value="Unassembled WGS sequence"/>
</dbReference>
<accession>A0A2S9IWC9</accession>
<dbReference type="Pfam" id="PF06169">
    <property type="entry name" value="DUF982"/>
    <property type="match status" value="1"/>
</dbReference>
<evidence type="ECO:0000313" key="1">
    <source>
        <dbReference type="EMBL" id="PRD44834.1"/>
    </source>
</evidence>
<keyword evidence="2" id="KW-1185">Reference proteome</keyword>
<proteinExistence type="predicted"/>
<dbReference type="Gene3D" id="6.10.250.730">
    <property type="match status" value="1"/>
</dbReference>